<name>F9XIC7_ZYMTI</name>
<evidence type="ECO:0000256" key="2">
    <source>
        <dbReference type="SAM" id="MobiDB-lite"/>
    </source>
</evidence>
<organism evidence="3 4">
    <name type="scientific">Zymoseptoria tritici (strain CBS 115943 / IPO323)</name>
    <name type="common">Speckled leaf blotch fungus</name>
    <name type="synonym">Septoria tritici</name>
    <dbReference type="NCBI Taxonomy" id="336722"/>
    <lineage>
        <taxon>Eukaryota</taxon>
        <taxon>Fungi</taxon>
        <taxon>Dikarya</taxon>
        <taxon>Ascomycota</taxon>
        <taxon>Pezizomycotina</taxon>
        <taxon>Dothideomycetes</taxon>
        <taxon>Dothideomycetidae</taxon>
        <taxon>Mycosphaerellales</taxon>
        <taxon>Mycosphaerellaceae</taxon>
        <taxon>Zymoseptoria</taxon>
    </lineage>
</organism>
<dbReference type="GeneID" id="13402707"/>
<gene>
    <name evidence="3" type="ORF">MYCGRDRAFT_46572</name>
</gene>
<dbReference type="OMA" id="EACRHPP"/>
<feature type="region of interest" description="Disordered" evidence="2">
    <location>
        <begin position="95"/>
        <end position="128"/>
    </location>
</feature>
<dbReference type="InParanoid" id="F9XIC7"/>
<evidence type="ECO:0000313" key="3">
    <source>
        <dbReference type="EMBL" id="EGP84889.1"/>
    </source>
</evidence>
<dbReference type="PANTHER" id="PTHR28027">
    <property type="entry name" value="TRANSCRIPTIONAL REGULATOR MIT1"/>
    <property type="match status" value="1"/>
</dbReference>
<dbReference type="RefSeq" id="XP_003849913.1">
    <property type="nucleotide sequence ID" value="XM_003849865.1"/>
</dbReference>
<dbReference type="HOGENOM" id="CLU_028895_3_1_1"/>
<evidence type="ECO:0000256" key="1">
    <source>
        <dbReference type="ARBA" id="ARBA00008359"/>
    </source>
</evidence>
<dbReference type="eggNOG" id="KOG4476">
    <property type="taxonomic scope" value="Eukaryota"/>
</dbReference>
<reference evidence="3 4" key="1">
    <citation type="journal article" date="2011" name="PLoS Genet.">
        <title>Finished genome of the fungal wheat pathogen Mycosphaerella graminicola reveals dispensome structure, chromosome plasticity, and stealth pathogenesis.</title>
        <authorList>
            <person name="Goodwin S.B."/>
            <person name="Ben M'barek S."/>
            <person name="Dhillon B."/>
            <person name="Wittenberg A.H.J."/>
            <person name="Crane C.F."/>
            <person name="Hane J.K."/>
            <person name="Foster A.J."/>
            <person name="Van der Lee T.A.J."/>
            <person name="Grimwood J."/>
            <person name="Aerts A."/>
            <person name="Antoniw J."/>
            <person name="Bailey A."/>
            <person name="Bluhm B."/>
            <person name="Bowler J."/>
            <person name="Bristow J."/>
            <person name="van der Burgt A."/>
            <person name="Canto-Canche B."/>
            <person name="Churchill A.C.L."/>
            <person name="Conde-Ferraez L."/>
            <person name="Cools H.J."/>
            <person name="Coutinho P.M."/>
            <person name="Csukai M."/>
            <person name="Dehal P."/>
            <person name="De Wit P."/>
            <person name="Donzelli B."/>
            <person name="van de Geest H.C."/>
            <person name="van Ham R.C.H.J."/>
            <person name="Hammond-Kosack K.E."/>
            <person name="Henrissat B."/>
            <person name="Kilian A."/>
            <person name="Kobayashi A.K."/>
            <person name="Koopmann E."/>
            <person name="Kourmpetis Y."/>
            <person name="Kuzniar A."/>
            <person name="Lindquist E."/>
            <person name="Lombard V."/>
            <person name="Maliepaard C."/>
            <person name="Martins N."/>
            <person name="Mehrabi R."/>
            <person name="Nap J.P.H."/>
            <person name="Ponomarenko A."/>
            <person name="Rudd J.J."/>
            <person name="Salamov A."/>
            <person name="Schmutz J."/>
            <person name="Schouten H.J."/>
            <person name="Shapiro H."/>
            <person name="Stergiopoulos I."/>
            <person name="Torriani S.F.F."/>
            <person name="Tu H."/>
            <person name="de Vries R.P."/>
            <person name="Waalwijk C."/>
            <person name="Ware S.B."/>
            <person name="Wiebenga A."/>
            <person name="Zwiers L.-H."/>
            <person name="Oliver R.P."/>
            <person name="Grigoriev I.V."/>
            <person name="Kema G.H.J."/>
        </authorList>
    </citation>
    <scope>NUCLEOTIDE SEQUENCE [LARGE SCALE GENOMIC DNA]</scope>
    <source>
        <strain evidence="4">CBS 115943 / IPO323</strain>
    </source>
</reference>
<dbReference type="Proteomes" id="UP000008062">
    <property type="component" value="Chromosome 8"/>
</dbReference>
<keyword evidence="4" id="KW-1185">Reference proteome</keyword>
<accession>F9XIC7</accession>
<evidence type="ECO:0000313" key="4">
    <source>
        <dbReference type="Proteomes" id="UP000008062"/>
    </source>
</evidence>
<evidence type="ECO:0008006" key="5">
    <source>
        <dbReference type="Google" id="ProtNLM"/>
    </source>
</evidence>
<protein>
    <recommendedName>
        <fullName evidence="5">Gti1/Pac2 family protein</fullName>
    </recommendedName>
</protein>
<sequence>MSGGAGPLVPTFHGFVHNSMDGLVLFEACLSGKLHHVPRRPHDRERSSLIKSGSIFIYEENASGIKRWTDGVAWSPSRILGNFLIYRELEKPFPPGEKKRAMKRKRTSIPGEPYPRRDSDENEAPPEELERSLIGSLVDSYGFRPEGLVKKTMSISVNGISHHMVSYYKVDDVKNNLLPRPLSDPRLQNISVRPELYLKQNFRAPVEE</sequence>
<dbReference type="PANTHER" id="PTHR28027:SF2">
    <property type="entry name" value="TRANSCRIPTIONAL REGULATOR MIT1"/>
    <property type="match status" value="1"/>
</dbReference>
<dbReference type="InterPro" id="IPR018608">
    <property type="entry name" value="Gti1/Pac2"/>
</dbReference>
<proteinExistence type="inferred from homology"/>
<dbReference type="AlphaFoldDB" id="F9XIC7"/>
<dbReference type="KEGG" id="ztr:MYCGRDRAFT_46572"/>
<feature type="non-terminal residue" evidence="3">
    <location>
        <position position="208"/>
    </location>
</feature>
<dbReference type="Pfam" id="PF09729">
    <property type="entry name" value="Gti1_Pac2"/>
    <property type="match status" value="1"/>
</dbReference>
<dbReference type="OrthoDB" id="5319641at2759"/>
<dbReference type="EMBL" id="CM001203">
    <property type="protein sequence ID" value="EGP84889.1"/>
    <property type="molecule type" value="Genomic_DNA"/>
</dbReference>
<comment type="similarity">
    <text evidence="1">Belongs to the MIT1/WOR1 family.</text>
</comment>
<dbReference type="GO" id="GO:0003677">
    <property type="term" value="F:DNA binding"/>
    <property type="evidence" value="ECO:0007669"/>
    <property type="project" value="TreeGrafter"/>
</dbReference>